<dbReference type="Proteomes" id="UP001157160">
    <property type="component" value="Unassembled WGS sequence"/>
</dbReference>
<sequence length="159" mass="17003">MTQSTTAAPALERQGSIELPRSEAFAVRDRVALGTSFGAFTVTYVGPNFLRLFGDERVEAQPPRDVHHLRLAEWTDDAALAPSLPHDASLADLFAVLELGPDGPGEFVGESNTVYRSADGGRWTPHFYTRGNRLGFGALPFGDAVGWEPGDVFLAGAGS</sequence>
<name>A0AA37UMU1_9MICO</name>
<accession>A0AA37UMU1</accession>
<dbReference type="RefSeq" id="WP_284234280.1">
    <property type="nucleotide sequence ID" value="NZ_BSUL01000001.1"/>
</dbReference>
<reference evidence="1 2" key="1">
    <citation type="journal article" date="2014" name="Int. J. Syst. Evol. Microbiol.">
        <title>Complete genome sequence of Corynebacterium casei LMG S-19264T (=DSM 44701T), isolated from a smear-ripened cheese.</title>
        <authorList>
            <consortium name="US DOE Joint Genome Institute (JGI-PGF)"/>
            <person name="Walter F."/>
            <person name="Albersmeier A."/>
            <person name="Kalinowski J."/>
            <person name="Ruckert C."/>
        </authorList>
    </citation>
    <scope>NUCLEOTIDE SEQUENCE [LARGE SCALE GENOMIC DNA]</scope>
    <source>
        <strain evidence="1 2">NBRC 112289</strain>
    </source>
</reference>
<evidence type="ECO:0000313" key="2">
    <source>
        <dbReference type="Proteomes" id="UP001157160"/>
    </source>
</evidence>
<evidence type="ECO:0000313" key="1">
    <source>
        <dbReference type="EMBL" id="GMA29831.1"/>
    </source>
</evidence>
<protein>
    <submittedName>
        <fullName evidence="1">Uncharacterized protein</fullName>
    </submittedName>
</protein>
<proteinExistence type="predicted"/>
<keyword evidence="2" id="KW-1185">Reference proteome</keyword>
<dbReference type="EMBL" id="BSUL01000001">
    <property type="protein sequence ID" value="GMA29831.1"/>
    <property type="molecule type" value="Genomic_DNA"/>
</dbReference>
<gene>
    <name evidence="1" type="ORF">GCM10025874_30840</name>
</gene>
<comment type="caution">
    <text evidence="1">The sequence shown here is derived from an EMBL/GenBank/DDBJ whole genome shotgun (WGS) entry which is preliminary data.</text>
</comment>
<organism evidence="1 2">
    <name type="scientific">Arenivirga flava</name>
    <dbReference type="NCBI Taxonomy" id="1930060"/>
    <lineage>
        <taxon>Bacteria</taxon>
        <taxon>Bacillati</taxon>
        <taxon>Actinomycetota</taxon>
        <taxon>Actinomycetes</taxon>
        <taxon>Micrococcales</taxon>
        <taxon>Microbacteriaceae</taxon>
        <taxon>Arenivirga</taxon>
    </lineage>
</organism>
<dbReference type="AlphaFoldDB" id="A0AA37UMU1"/>